<organism evidence="5 6">
    <name type="scientific">Candidatus Taylorbacteria bacterium RIFCSPHIGHO2_12_FULL_45_16</name>
    <dbReference type="NCBI Taxonomy" id="1802315"/>
    <lineage>
        <taxon>Bacteria</taxon>
        <taxon>Candidatus Tayloriibacteriota</taxon>
    </lineage>
</organism>
<feature type="domain" description="ATP-cone" evidence="4">
    <location>
        <begin position="5"/>
        <end position="86"/>
    </location>
</feature>
<accession>A0A1G2MZE0</accession>
<evidence type="ECO:0000256" key="1">
    <source>
        <dbReference type="ARBA" id="ARBA00022741"/>
    </source>
</evidence>
<evidence type="ECO:0000256" key="2">
    <source>
        <dbReference type="ARBA" id="ARBA00022840"/>
    </source>
</evidence>
<evidence type="ECO:0000259" key="4">
    <source>
        <dbReference type="PROSITE" id="PS51161"/>
    </source>
</evidence>
<keyword evidence="2 3" id="KW-0067">ATP-binding</keyword>
<keyword evidence="1 3" id="KW-0547">Nucleotide-binding</keyword>
<dbReference type="InterPro" id="IPR011335">
    <property type="entry name" value="Restrct_endonuc-II-like"/>
</dbReference>
<dbReference type="STRING" id="1802315.A3F51_01185"/>
<evidence type="ECO:0000313" key="6">
    <source>
        <dbReference type="Proteomes" id="UP000178089"/>
    </source>
</evidence>
<dbReference type="Pfam" id="PF03477">
    <property type="entry name" value="ATP-cone"/>
    <property type="match status" value="1"/>
</dbReference>
<dbReference type="AlphaFoldDB" id="A0A1G2MZE0"/>
<protein>
    <recommendedName>
        <fullName evidence="4">ATP-cone domain-containing protein</fullName>
    </recommendedName>
</protein>
<dbReference type="GO" id="GO:0005524">
    <property type="term" value="F:ATP binding"/>
    <property type="evidence" value="ECO:0007669"/>
    <property type="project" value="UniProtKB-UniRule"/>
</dbReference>
<dbReference type="GO" id="GO:0003676">
    <property type="term" value="F:nucleic acid binding"/>
    <property type="evidence" value="ECO:0007669"/>
    <property type="project" value="InterPro"/>
</dbReference>
<reference evidence="5 6" key="1">
    <citation type="journal article" date="2016" name="Nat. Commun.">
        <title>Thousands of microbial genomes shed light on interconnected biogeochemical processes in an aquifer system.</title>
        <authorList>
            <person name="Anantharaman K."/>
            <person name="Brown C.T."/>
            <person name="Hug L.A."/>
            <person name="Sharon I."/>
            <person name="Castelle C.J."/>
            <person name="Probst A.J."/>
            <person name="Thomas B.C."/>
            <person name="Singh A."/>
            <person name="Wilkins M.J."/>
            <person name="Karaoz U."/>
            <person name="Brodie E.L."/>
            <person name="Williams K.H."/>
            <person name="Hubbard S.S."/>
            <person name="Banfield J.F."/>
        </authorList>
    </citation>
    <scope>NUCLEOTIDE SEQUENCE [LARGE SCALE GENOMIC DNA]</scope>
</reference>
<evidence type="ECO:0000313" key="5">
    <source>
        <dbReference type="EMBL" id="OHA29210.1"/>
    </source>
</evidence>
<name>A0A1G2MZE0_9BACT</name>
<dbReference type="Gene3D" id="3.40.1350.10">
    <property type="match status" value="1"/>
</dbReference>
<comment type="caution">
    <text evidence="5">The sequence shown here is derived from an EMBL/GenBank/DDBJ whole genome shotgun (WGS) entry which is preliminary data.</text>
</comment>
<dbReference type="SUPFAM" id="SSF52980">
    <property type="entry name" value="Restriction endonuclease-like"/>
    <property type="match status" value="1"/>
</dbReference>
<dbReference type="PROSITE" id="PS51161">
    <property type="entry name" value="ATP_CONE"/>
    <property type="match status" value="1"/>
</dbReference>
<gene>
    <name evidence="5" type="ORF">A3F51_01185</name>
</gene>
<dbReference type="InterPro" id="IPR011856">
    <property type="entry name" value="tRNA_endonuc-like_dom_sf"/>
</dbReference>
<evidence type="ECO:0000256" key="3">
    <source>
        <dbReference type="PROSITE-ProRule" id="PRU00492"/>
    </source>
</evidence>
<sequence length="282" mass="32228">MNHLIYITKSDGTKQLFEEDKLVNSLKHAGASDESVDEIINQVEASMKEGMTTNEIYGHAFSLLRKHSVHTATRYSVRRALTELGPDGFPFEKFVARIFNARGYETLTDQHIMGICIEHEMDVVAWKDDALAMVEAKFHNEFGLKSDVKVALYVKARFDDIAQNTFDYGGLKRKLTERYLFTNTKFTDQAVKYGVCNHIELIGWNYPVNKNLHTIIEQYKLHPITCLIGLSYQQKKDLVGRNIVTCADMIKCPDILKEIGIRPEEKIEKILHEARMITGVAI</sequence>
<proteinExistence type="predicted"/>
<dbReference type="Proteomes" id="UP000178089">
    <property type="component" value="Unassembled WGS sequence"/>
</dbReference>
<dbReference type="EMBL" id="MHRT01000005">
    <property type="protein sequence ID" value="OHA29210.1"/>
    <property type="molecule type" value="Genomic_DNA"/>
</dbReference>
<dbReference type="InterPro" id="IPR005144">
    <property type="entry name" value="ATP-cone_dom"/>
</dbReference>